<dbReference type="Pfam" id="PF08269">
    <property type="entry name" value="dCache_2"/>
    <property type="match status" value="1"/>
</dbReference>
<dbReference type="EMBL" id="PKTG01000083">
    <property type="protein sequence ID" value="PLX17676.1"/>
    <property type="molecule type" value="Genomic_DNA"/>
</dbReference>
<evidence type="ECO:0000259" key="19">
    <source>
        <dbReference type="PROSITE" id="PS50112"/>
    </source>
</evidence>
<keyword evidence="5 15" id="KW-0597">Phosphoprotein</keyword>
<feature type="domain" description="Histidine kinase" evidence="17">
    <location>
        <begin position="559"/>
        <end position="776"/>
    </location>
</feature>
<dbReference type="SMART" id="SM00448">
    <property type="entry name" value="REC"/>
    <property type="match status" value="1"/>
</dbReference>
<dbReference type="InterPro" id="IPR036097">
    <property type="entry name" value="HisK_dim/P_sf"/>
</dbReference>
<feature type="domain" description="Response regulatory" evidence="18">
    <location>
        <begin position="798"/>
        <end position="917"/>
    </location>
</feature>
<evidence type="ECO:0000256" key="10">
    <source>
        <dbReference type="ARBA" id="ARBA00022840"/>
    </source>
</evidence>
<evidence type="ECO:0000256" key="7">
    <source>
        <dbReference type="ARBA" id="ARBA00022692"/>
    </source>
</evidence>
<dbReference type="InterPro" id="IPR004010">
    <property type="entry name" value="Double_Cache_2"/>
</dbReference>
<comment type="caution">
    <text evidence="21">The sequence shown here is derived from an EMBL/GenBank/DDBJ whole genome shotgun (WGS) entry which is preliminary data.</text>
</comment>
<dbReference type="PANTHER" id="PTHR43047">
    <property type="entry name" value="TWO-COMPONENT HISTIDINE PROTEIN KINASE"/>
    <property type="match status" value="1"/>
</dbReference>
<dbReference type="SMART" id="SM00388">
    <property type="entry name" value="HisKA"/>
    <property type="match status" value="1"/>
</dbReference>
<keyword evidence="8" id="KW-0547">Nucleotide-binding</keyword>
<dbReference type="InterPro" id="IPR033480">
    <property type="entry name" value="sCache_2"/>
</dbReference>
<dbReference type="InterPro" id="IPR000700">
    <property type="entry name" value="PAS-assoc_C"/>
</dbReference>
<evidence type="ECO:0000256" key="15">
    <source>
        <dbReference type="PROSITE-ProRule" id="PRU00169"/>
    </source>
</evidence>
<dbReference type="SMART" id="SM01049">
    <property type="entry name" value="Cache_2"/>
    <property type="match status" value="1"/>
</dbReference>
<dbReference type="InterPro" id="IPR036890">
    <property type="entry name" value="HATPase_C_sf"/>
</dbReference>
<evidence type="ECO:0000259" key="17">
    <source>
        <dbReference type="PROSITE" id="PS50109"/>
    </source>
</evidence>
<feature type="domain" description="PAS" evidence="19">
    <location>
        <begin position="416"/>
        <end position="488"/>
    </location>
</feature>
<evidence type="ECO:0000313" key="22">
    <source>
        <dbReference type="Proteomes" id="UP000234857"/>
    </source>
</evidence>
<dbReference type="Gene3D" id="3.30.565.10">
    <property type="entry name" value="Histidine kinase-like ATPase, C-terminal domain"/>
    <property type="match status" value="1"/>
</dbReference>
<dbReference type="Gene3D" id="3.40.50.2300">
    <property type="match status" value="1"/>
</dbReference>
<dbReference type="EC" id="2.7.13.3" evidence="3"/>
<accession>A0A2N5ZGB4</accession>
<dbReference type="InterPro" id="IPR005467">
    <property type="entry name" value="His_kinase_dom"/>
</dbReference>
<evidence type="ECO:0000256" key="8">
    <source>
        <dbReference type="ARBA" id="ARBA00022741"/>
    </source>
</evidence>
<dbReference type="PROSITE" id="PS50112">
    <property type="entry name" value="PAS"/>
    <property type="match status" value="1"/>
</dbReference>
<dbReference type="SMART" id="SM00387">
    <property type="entry name" value="HATPase_c"/>
    <property type="match status" value="1"/>
</dbReference>
<evidence type="ECO:0000256" key="13">
    <source>
        <dbReference type="ARBA" id="ARBA00023136"/>
    </source>
</evidence>
<dbReference type="PROSITE" id="PS50109">
    <property type="entry name" value="HIS_KIN"/>
    <property type="match status" value="1"/>
</dbReference>
<feature type="transmembrane region" description="Helical" evidence="16">
    <location>
        <begin position="12"/>
        <end position="33"/>
    </location>
</feature>
<dbReference type="Gene3D" id="3.30.450.20">
    <property type="entry name" value="PAS domain"/>
    <property type="match status" value="2"/>
</dbReference>
<comment type="subcellular location">
    <subcellularLocation>
        <location evidence="2">Cell membrane</location>
        <topology evidence="2">Multi-pass membrane protein</topology>
    </subcellularLocation>
</comment>
<dbReference type="Pfam" id="PF00512">
    <property type="entry name" value="HisKA"/>
    <property type="match status" value="1"/>
</dbReference>
<dbReference type="GO" id="GO:0000155">
    <property type="term" value="F:phosphorelay sensor kinase activity"/>
    <property type="evidence" value="ECO:0007669"/>
    <property type="project" value="InterPro"/>
</dbReference>
<keyword evidence="11 16" id="KW-1133">Transmembrane helix</keyword>
<feature type="transmembrane region" description="Helical" evidence="16">
    <location>
        <begin position="338"/>
        <end position="357"/>
    </location>
</feature>
<reference evidence="21 22" key="1">
    <citation type="submission" date="2017-11" db="EMBL/GenBank/DDBJ databases">
        <title>Genome-resolved metagenomics identifies genetic mobility, metabolic interactions, and unexpected diversity in perchlorate-reducing communities.</title>
        <authorList>
            <person name="Barnum T.P."/>
            <person name="Figueroa I.A."/>
            <person name="Carlstrom C.I."/>
            <person name="Lucas L.N."/>
            <person name="Engelbrektson A.L."/>
            <person name="Coates J.D."/>
        </authorList>
    </citation>
    <scope>NUCLEOTIDE SEQUENCE [LARGE SCALE GENOMIC DNA]</scope>
    <source>
        <strain evidence="21">BM706</strain>
    </source>
</reference>
<evidence type="ECO:0000256" key="14">
    <source>
        <dbReference type="ARBA" id="ARBA00023306"/>
    </source>
</evidence>
<dbReference type="InterPro" id="IPR001789">
    <property type="entry name" value="Sig_transdc_resp-reg_receiver"/>
</dbReference>
<dbReference type="GO" id="GO:0005524">
    <property type="term" value="F:ATP binding"/>
    <property type="evidence" value="ECO:0007669"/>
    <property type="project" value="UniProtKB-KW"/>
</dbReference>
<dbReference type="PRINTS" id="PR00344">
    <property type="entry name" value="BCTRLSENSOR"/>
</dbReference>
<keyword evidence="13 16" id="KW-0472">Membrane</keyword>
<evidence type="ECO:0000256" key="4">
    <source>
        <dbReference type="ARBA" id="ARBA00022475"/>
    </source>
</evidence>
<dbReference type="PANTHER" id="PTHR43047:SF72">
    <property type="entry name" value="OSMOSENSING HISTIDINE PROTEIN KINASE SLN1"/>
    <property type="match status" value="1"/>
</dbReference>
<keyword evidence="9" id="KW-0418">Kinase</keyword>
<dbReference type="InterPro" id="IPR004358">
    <property type="entry name" value="Sig_transdc_His_kin-like_C"/>
</dbReference>
<dbReference type="SUPFAM" id="SSF55785">
    <property type="entry name" value="PYP-like sensor domain (PAS domain)"/>
    <property type="match status" value="1"/>
</dbReference>
<dbReference type="InterPro" id="IPR000014">
    <property type="entry name" value="PAS"/>
</dbReference>
<keyword evidence="4" id="KW-1003">Cell membrane</keyword>
<dbReference type="FunFam" id="3.30.565.10:FF:000010">
    <property type="entry name" value="Sensor histidine kinase RcsC"/>
    <property type="match status" value="1"/>
</dbReference>
<evidence type="ECO:0000256" key="1">
    <source>
        <dbReference type="ARBA" id="ARBA00000085"/>
    </source>
</evidence>
<dbReference type="InterPro" id="IPR011006">
    <property type="entry name" value="CheY-like_superfamily"/>
</dbReference>
<sequence length="917" mass="107844">MKRNKSFSNYISSTFIISMYLIFTSTFSLFLLFQIKSENNHRQILFENYVQSIDSKLYKDIEVLESTIGGHKDMMLSELKDRLEKRIYLAHSIAMTLYNKNKDILEDEKIKENIIETLRPIRFDNDEGYFFIGTMDGYDVLYPVAPEVEGSYLWNLQDEKGNFVMQDEVNVIKESVNNEGFVTDYWKKPQDPSKMIYAKLSFVKLFTPFQWYIGTGSYIDTFQEEVKKYIITIFNAQTGNYPKQVFITNENFIIKTGQFINRTLNLDNKIKIKSYSDSDPFMIRDTKLDIIPTDKEYDLNILVKHIKDWDWYIITYSKILKKEAFFRRNFDKDFYQKYIFYFLAMIVTFTLIMWFFLRRQKKILNTSIESFEKYIFNKDISYKNKEKIFREFSAIINGIEHLKQELSSITESFFASQERFNLLQYAQEAGAWDWDIEKNTLYFSDEVFKLTGFTRKQISEYKAVIEKHIHIDDKEILLNDIERLKKNPGNYTREFRVIKDDNINWYFLKGKLIKNTKGEDHFIGIITNITKEKENIENLQKAKEKAETSDKLKSEFLANMSHEIRTPMTSIIGFSDLLKKTQIDKKQEKYIEIIRKSGKYLLVLINDIIDLAKIETNQLHFNNTTIDVENFLQEIVNFFKPETVHRETRIELVNPENEETLLIKADPIRLRQVLINLISNSVKFTEQGHIWVGYKDFESQVEIFVKDTGIGIPKEKLDEIFEKFRQVDSSITRSFGGLGLGLAISRKLIENMGGTITVQSEPGEGTTFYITIDKLQKKVTKVITKGEESGERKGNGEKILIIDDTRENVIFLKELIEAYNYTPITAFSGKDSVEIYKKNTDIKIAFIDIQMPGMDGFETFKKLKEISTENQNELYCIALTAHAMADDERICLQKGFNAYISKPYKTWEIFKNIEKFL</sequence>
<keyword evidence="12" id="KW-0902">Two-component regulatory system</keyword>
<evidence type="ECO:0000256" key="9">
    <source>
        <dbReference type="ARBA" id="ARBA00022777"/>
    </source>
</evidence>
<evidence type="ECO:0000313" key="21">
    <source>
        <dbReference type="EMBL" id="PLX17676.1"/>
    </source>
</evidence>
<dbReference type="PROSITE" id="PS50110">
    <property type="entry name" value="RESPONSE_REGULATORY"/>
    <property type="match status" value="1"/>
</dbReference>
<gene>
    <name evidence="21" type="ORF">C0601_06505</name>
</gene>
<evidence type="ECO:0000259" key="20">
    <source>
        <dbReference type="PROSITE" id="PS50113"/>
    </source>
</evidence>
<comment type="catalytic activity">
    <reaction evidence="1">
        <text>ATP + protein L-histidine = ADP + protein N-phospho-L-histidine.</text>
        <dbReference type="EC" id="2.7.13.3"/>
    </reaction>
</comment>
<organism evidence="21 22">
    <name type="scientific">Muiribacterium halophilum</name>
    <dbReference type="NCBI Taxonomy" id="2053465"/>
    <lineage>
        <taxon>Bacteria</taxon>
        <taxon>Candidatus Muiribacteriota</taxon>
        <taxon>Candidatus Muiribacteriia</taxon>
        <taxon>Candidatus Muiribacteriales</taxon>
        <taxon>Candidatus Muiribacteriaceae</taxon>
        <taxon>Candidatus Muiribacterium</taxon>
    </lineage>
</organism>
<dbReference type="GO" id="GO:0009927">
    <property type="term" value="F:histidine phosphotransfer kinase activity"/>
    <property type="evidence" value="ECO:0007669"/>
    <property type="project" value="TreeGrafter"/>
</dbReference>
<feature type="modified residue" description="4-aspartylphosphate" evidence="15">
    <location>
        <position position="848"/>
    </location>
</feature>
<evidence type="ECO:0000256" key="2">
    <source>
        <dbReference type="ARBA" id="ARBA00004651"/>
    </source>
</evidence>
<evidence type="ECO:0000256" key="11">
    <source>
        <dbReference type="ARBA" id="ARBA00022989"/>
    </source>
</evidence>
<dbReference type="SUPFAM" id="SSF55874">
    <property type="entry name" value="ATPase domain of HSP90 chaperone/DNA topoisomerase II/histidine kinase"/>
    <property type="match status" value="1"/>
</dbReference>
<evidence type="ECO:0000256" key="6">
    <source>
        <dbReference type="ARBA" id="ARBA00022679"/>
    </source>
</evidence>
<dbReference type="Gene3D" id="1.10.287.130">
    <property type="match status" value="1"/>
</dbReference>
<dbReference type="InterPro" id="IPR003661">
    <property type="entry name" value="HisK_dim/P_dom"/>
</dbReference>
<keyword evidence="10" id="KW-0067">ATP-binding</keyword>
<evidence type="ECO:0000256" key="16">
    <source>
        <dbReference type="SAM" id="Phobius"/>
    </source>
</evidence>
<keyword evidence="7 16" id="KW-0812">Transmembrane</keyword>
<protein>
    <recommendedName>
        <fullName evidence="3">histidine kinase</fullName>
        <ecNumber evidence="3">2.7.13.3</ecNumber>
    </recommendedName>
</protein>
<name>A0A2N5ZGB4_MUIH1</name>
<dbReference type="Pfam" id="PF00072">
    <property type="entry name" value="Response_reg"/>
    <property type="match status" value="1"/>
</dbReference>
<dbReference type="SUPFAM" id="SSF47384">
    <property type="entry name" value="Homodimeric domain of signal transducing histidine kinase"/>
    <property type="match status" value="1"/>
</dbReference>
<dbReference type="SUPFAM" id="SSF52172">
    <property type="entry name" value="CheY-like"/>
    <property type="match status" value="1"/>
</dbReference>
<dbReference type="InterPro" id="IPR013655">
    <property type="entry name" value="PAS_fold_3"/>
</dbReference>
<proteinExistence type="predicted"/>
<evidence type="ECO:0000256" key="5">
    <source>
        <dbReference type="ARBA" id="ARBA00022553"/>
    </source>
</evidence>
<dbReference type="GO" id="GO:0005886">
    <property type="term" value="C:plasma membrane"/>
    <property type="evidence" value="ECO:0007669"/>
    <property type="project" value="UniProtKB-SubCell"/>
</dbReference>
<evidence type="ECO:0000256" key="12">
    <source>
        <dbReference type="ARBA" id="ARBA00023012"/>
    </source>
</evidence>
<dbReference type="CDD" id="cd17546">
    <property type="entry name" value="REC_hyHK_CKI1_RcsC-like"/>
    <property type="match status" value="1"/>
</dbReference>
<dbReference type="PROSITE" id="PS50113">
    <property type="entry name" value="PAC"/>
    <property type="match status" value="1"/>
</dbReference>
<evidence type="ECO:0000256" key="3">
    <source>
        <dbReference type="ARBA" id="ARBA00012438"/>
    </source>
</evidence>
<dbReference type="Pfam" id="PF08447">
    <property type="entry name" value="PAS_3"/>
    <property type="match status" value="1"/>
</dbReference>
<dbReference type="FunFam" id="1.10.287.130:FF:000038">
    <property type="entry name" value="Sensory transduction histidine kinase"/>
    <property type="match status" value="1"/>
</dbReference>
<dbReference type="InterPro" id="IPR003594">
    <property type="entry name" value="HATPase_dom"/>
</dbReference>
<dbReference type="AlphaFoldDB" id="A0A2N5ZGB4"/>
<keyword evidence="6" id="KW-0808">Transferase</keyword>
<dbReference type="Pfam" id="PF02518">
    <property type="entry name" value="HATPase_c"/>
    <property type="match status" value="1"/>
</dbReference>
<keyword evidence="14" id="KW-0131">Cell cycle</keyword>
<dbReference type="Proteomes" id="UP000234857">
    <property type="component" value="Unassembled WGS sequence"/>
</dbReference>
<dbReference type="CDD" id="cd00130">
    <property type="entry name" value="PAS"/>
    <property type="match status" value="1"/>
</dbReference>
<dbReference type="InterPro" id="IPR035965">
    <property type="entry name" value="PAS-like_dom_sf"/>
</dbReference>
<dbReference type="NCBIfam" id="TIGR00229">
    <property type="entry name" value="sensory_box"/>
    <property type="match status" value="1"/>
</dbReference>
<evidence type="ECO:0000259" key="18">
    <source>
        <dbReference type="PROSITE" id="PS50110"/>
    </source>
</evidence>
<dbReference type="CDD" id="cd00082">
    <property type="entry name" value="HisKA"/>
    <property type="match status" value="1"/>
</dbReference>
<feature type="domain" description="PAC" evidence="20">
    <location>
        <begin position="491"/>
        <end position="541"/>
    </location>
</feature>
<dbReference type="CDD" id="cd16922">
    <property type="entry name" value="HATPase_EvgS-ArcB-TorS-like"/>
    <property type="match status" value="1"/>
</dbReference>